<dbReference type="AlphaFoldDB" id="A0AAV4FH44"/>
<dbReference type="InterPro" id="IPR026847">
    <property type="entry name" value="VPS13"/>
</dbReference>
<evidence type="ECO:0000313" key="4">
    <source>
        <dbReference type="Proteomes" id="UP000762676"/>
    </source>
</evidence>
<reference evidence="3 4" key="1">
    <citation type="journal article" date="2021" name="Elife">
        <title>Chloroplast acquisition without the gene transfer in kleptoplastic sea slugs, Plakobranchus ocellatus.</title>
        <authorList>
            <person name="Maeda T."/>
            <person name="Takahashi S."/>
            <person name="Yoshida T."/>
            <person name="Shimamura S."/>
            <person name="Takaki Y."/>
            <person name="Nagai Y."/>
            <person name="Toyoda A."/>
            <person name="Suzuki Y."/>
            <person name="Arimoto A."/>
            <person name="Ishii H."/>
            <person name="Satoh N."/>
            <person name="Nishiyama T."/>
            <person name="Hasebe M."/>
            <person name="Maruyama T."/>
            <person name="Minagawa J."/>
            <person name="Obokata J."/>
            <person name="Shigenobu S."/>
        </authorList>
    </citation>
    <scope>NUCLEOTIDE SEQUENCE [LARGE SCALE GENOMIC DNA]</scope>
</reference>
<gene>
    <name evidence="3" type="ORF">ElyMa_005699800</name>
</gene>
<dbReference type="Pfam" id="PF12624">
    <property type="entry name" value="VPS13_N"/>
    <property type="match status" value="1"/>
</dbReference>
<dbReference type="PANTHER" id="PTHR16166">
    <property type="entry name" value="VACUOLAR PROTEIN SORTING-ASSOCIATED PROTEIN VPS13"/>
    <property type="match status" value="1"/>
</dbReference>
<name>A0AAV4FH44_9GAST</name>
<feature type="domain" description="Chorein N-terminal" evidence="2">
    <location>
        <begin position="1"/>
        <end position="313"/>
    </location>
</feature>
<dbReference type="PANTHER" id="PTHR16166:SF141">
    <property type="entry name" value="INTERMEMBRANE LIPID TRANSFER PROTEIN VPS13D"/>
    <property type="match status" value="1"/>
</dbReference>
<proteinExistence type="predicted"/>
<dbReference type="InterPro" id="IPR026854">
    <property type="entry name" value="VPS13_N"/>
</dbReference>
<keyword evidence="1" id="KW-0813">Transport</keyword>
<dbReference type="Proteomes" id="UP000762676">
    <property type="component" value="Unassembled WGS sequence"/>
</dbReference>
<evidence type="ECO:0000313" key="3">
    <source>
        <dbReference type="EMBL" id="GFR72195.1"/>
    </source>
</evidence>
<evidence type="ECO:0000259" key="2">
    <source>
        <dbReference type="Pfam" id="PF12624"/>
    </source>
</evidence>
<sequence>MLEGLAAWVLNTYVGEYVENLNTAQLSIALLQGAVELENLPLKKDALKSLDIPIEVKSGFIGKITLQIPLRRLRSEPWVISIEKLYLVAGPLTNLQYDEGKEKQTEQEQKQAMLDALEAKWKVFQGVQADAASSSSWFSYGASMATNILENIQLKVKDVHLRYEDDKMNPACPFACGAIIKNLSVQSTNSSWTPTFVSHQETDKMFKLVDLTDFGVYCDANVTMMGDLSHSDLSDHEYILRPITAQGKVTRNTSALPLRSASTPRISLELTLSDMSVMLATDQYQSLNLWQREFSRHGRRRKFRQGRPACSVLSR</sequence>
<protein>
    <submittedName>
        <fullName evidence="3">Vacuolar protein sorting-associated protein 13D-like</fullName>
    </submittedName>
</protein>
<keyword evidence="4" id="KW-1185">Reference proteome</keyword>
<dbReference type="GO" id="GO:0007005">
    <property type="term" value="P:mitochondrion organization"/>
    <property type="evidence" value="ECO:0007669"/>
    <property type="project" value="TreeGrafter"/>
</dbReference>
<dbReference type="GO" id="GO:0045053">
    <property type="term" value="P:protein retention in Golgi apparatus"/>
    <property type="evidence" value="ECO:0007669"/>
    <property type="project" value="TreeGrafter"/>
</dbReference>
<organism evidence="3 4">
    <name type="scientific">Elysia marginata</name>
    <dbReference type="NCBI Taxonomy" id="1093978"/>
    <lineage>
        <taxon>Eukaryota</taxon>
        <taxon>Metazoa</taxon>
        <taxon>Spiralia</taxon>
        <taxon>Lophotrochozoa</taxon>
        <taxon>Mollusca</taxon>
        <taxon>Gastropoda</taxon>
        <taxon>Heterobranchia</taxon>
        <taxon>Euthyneura</taxon>
        <taxon>Panpulmonata</taxon>
        <taxon>Sacoglossa</taxon>
        <taxon>Placobranchoidea</taxon>
        <taxon>Plakobranchidae</taxon>
        <taxon>Elysia</taxon>
    </lineage>
</organism>
<evidence type="ECO:0000256" key="1">
    <source>
        <dbReference type="ARBA" id="ARBA00022448"/>
    </source>
</evidence>
<comment type="caution">
    <text evidence="3">The sequence shown here is derived from an EMBL/GenBank/DDBJ whole genome shotgun (WGS) entry which is preliminary data.</text>
</comment>
<dbReference type="EMBL" id="BMAT01011398">
    <property type="protein sequence ID" value="GFR72195.1"/>
    <property type="molecule type" value="Genomic_DNA"/>
</dbReference>
<accession>A0AAV4FH44</accession>
<dbReference type="GO" id="GO:0006623">
    <property type="term" value="P:protein targeting to vacuole"/>
    <property type="evidence" value="ECO:0007669"/>
    <property type="project" value="TreeGrafter"/>
</dbReference>